<feature type="domain" description="Pyridoxamine 5'-phosphate oxidase N-terminal" evidence="2">
    <location>
        <begin position="17"/>
        <end position="109"/>
    </location>
</feature>
<dbReference type="InterPro" id="IPR011576">
    <property type="entry name" value="Pyridox_Oxase_N"/>
</dbReference>
<proteinExistence type="predicted"/>
<evidence type="ECO:0000259" key="2">
    <source>
        <dbReference type="Pfam" id="PF01243"/>
    </source>
</evidence>
<dbReference type="InterPro" id="IPR052019">
    <property type="entry name" value="F420H2_bilvrd_red/Heme_oxyg"/>
</dbReference>
<name>A0A6J4H456_9ACTN</name>
<sequence>MAIFADVESQEPEFATRVRAVFDAHPHTYLATVRRDGSPRISGIQLRFVAGEPWLAGDPGSVKFVDLRRDGRLALHSGNSGPDASDGDATLSGRAIAVVDPDERADYAAAAGVTPRHMGVELFRVELDQVVLIALDEARTVPVVTSWRPATGLTRTLRT</sequence>
<dbReference type="PANTHER" id="PTHR35176:SF6">
    <property type="entry name" value="HEME OXYGENASE HI_0854-RELATED"/>
    <property type="match status" value="1"/>
</dbReference>
<dbReference type="Pfam" id="PF01243">
    <property type="entry name" value="PNPOx_N"/>
    <property type="match status" value="1"/>
</dbReference>
<accession>A0A6J4H456</accession>
<evidence type="ECO:0000313" key="3">
    <source>
        <dbReference type="EMBL" id="CAA9212811.1"/>
    </source>
</evidence>
<reference evidence="3" key="1">
    <citation type="submission" date="2020-02" db="EMBL/GenBank/DDBJ databases">
        <authorList>
            <person name="Meier V. D."/>
        </authorList>
    </citation>
    <scope>NUCLEOTIDE SEQUENCE</scope>
    <source>
        <strain evidence="3">AVDCRST_MAG52</strain>
    </source>
</reference>
<dbReference type="InterPro" id="IPR012349">
    <property type="entry name" value="Split_barrel_FMN-bd"/>
</dbReference>
<dbReference type="PANTHER" id="PTHR35176">
    <property type="entry name" value="HEME OXYGENASE HI_0854-RELATED"/>
    <property type="match status" value="1"/>
</dbReference>
<dbReference type="EMBL" id="CADCTN010000008">
    <property type="protein sequence ID" value="CAA9212811.1"/>
    <property type="molecule type" value="Genomic_DNA"/>
</dbReference>
<keyword evidence="1" id="KW-0560">Oxidoreductase</keyword>
<dbReference type="AlphaFoldDB" id="A0A6J4H456"/>
<dbReference type="GO" id="GO:0070967">
    <property type="term" value="F:coenzyme F420 binding"/>
    <property type="evidence" value="ECO:0007669"/>
    <property type="project" value="TreeGrafter"/>
</dbReference>
<protein>
    <recommendedName>
        <fullName evidence="2">Pyridoxamine 5'-phosphate oxidase N-terminal domain-containing protein</fullName>
    </recommendedName>
</protein>
<organism evidence="3">
    <name type="scientific">uncultured Blastococcus sp</name>
    <dbReference type="NCBI Taxonomy" id="217144"/>
    <lineage>
        <taxon>Bacteria</taxon>
        <taxon>Bacillati</taxon>
        <taxon>Actinomycetota</taxon>
        <taxon>Actinomycetes</taxon>
        <taxon>Geodermatophilales</taxon>
        <taxon>Geodermatophilaceae</taxon>
        <taxon>Blastococcus</taxon>
        <taxon>environmental samples</taxon>
    </lineage>
</organism>
<evidence type="ECO:0000256" key="1">
    <source>
        <dbReference type="ARBA" id="ARBA00023002"/>
    </source>
</evidence>
<dbReference type="SUPFAM" id="SSF50475">
    <property type="entry name" value="FMN-binding split barrel"/>
    <property type="match status" value="1"/>
</dbReference>
<dbReference type="GO" id="GO:0005829">
    <property type="term" value="C:cytosol"/>
    <property type="evidence" value="ECO:0007669"/>
    <property type="project" value="TreeGrafter"/>
</dbReference>
<dbReference type="GO" id="GO:0016627">
    <property type="term" value="F:oxidoreductase activity, acting on the CH-CH group of donors"/>
    <property type="evidence" value="ECO:0007669"/>
    <property type="project" value="TreeGrafter"/>
</dbReference>
<gene>
    <name evidence="3" type="ORF">AVDCRST_MAG52-105</name>
</gene>
<dbReference type="Gene3D" id="2.30.110.10">
    <property type="entry name" value="Electron Transport, Fmn-binding Protein, Chain A"/>
    <property type="match status" value="1"/>
</dbReference>